<dbReference type="Pfam" id="PF03023">
    <property type="entry name" value="MurJ"/>
    <property type="match status" value="1"/>
</dbReference>
<keyword evidence="3 10" id="KW-0812">Transmembrane</keyword>
<evidence type="ECO:0000256" key="5">
    <source>
        <dbReference type="ARBA" id="ARBA00022984"/>
    </source>
</evidence>
<evidence type="ECO:0000256" key="4">
    <source>
        <dbReference type="ARBA" id="ARBA00022960"/>
    </source>
</evidence>
<feature type="transmembrane region" description="Helical" evidence="10">
    <location>
        <begin position="355"/>
        <end position="377"/>
    </location>
</feature>
<reference evidence="11 12" key="1">
    <citation type="submission" date="2019-02" db="EMBL/GenBank/DDBJ databases">
        <title>Draft genome sequence of Muricauda sp. 176CP4-71.</title>
        <authorList>
            <person name="Park J.-S."/>
        </authorList>
    </citation>
    <scope>NUCLEOTIDE SEQUENCE [LARGE SCALE GENOMIC DNA]</scope>
    <source>
        <strain evidence="11 12">176CP4-71</strain>
    </source>
</reference>
<feature type="transmembrane region" description="Helical" evidence="10">
    <location>
        <begin position="51"/>
        <end position="74"/>
    </location>
</feature>
<dbReference type="GO" id="GO:0005886">
    <property type="term" value="C:plasma membrane"/>
    <property type="evidence" value="ECO:0007669"/>
    <property type="project" value="UniProtKB-SubCell"/>
</dbReference>
<protein>
    <submittedName>
        <fullName evidence="11">Virulence factor MviN</fullName>
    </submittedName>
</protein>
<evidence type="ECO:0000256" key="2">
    <source>
        <dbReference type="ARBA" id="ARBA00022475"/>
    </source>
</evidence>
<evidence type="ECO:0000256" key="6">
    <source>
        <dbReference type="ARBA" id="ARBA00022989"/>
    </source>
</evidence>
<keyword evidence="2" id="KW-1003">Cell membrane</keyword>
<feature type="transmembrane region" description="Helical" evidence="10">
    <location>
        <begin position="231"/>
        <end position="252"/>
    </location>
</feature>
<evidence type="ECO:0000256" key="9">
    <source>
        <dbReference type="ARBA" id="ARBA00061532"/>
    </source>
</evidence>
<evidence type="ECO:0000256" key="8">
    <source>
        <dbReference type="ARBA" id="ARBA00060041"/>
    </source>
</evidence>
<evidence type="ECO:0000256" key="3">
    <source>
        <dbReference type="ARBA" id="ARBA00022692"/>
    </source>
</evidence>
<evidence type="ECO:0000256" key="7">
    <source>
        <dbReference type="ARBA" id="ARBA00023136"/>
    </source>
</evidence>
<keyword evidence="4" id="KW-0133">Cell shape</keyword>
<comment type="similarity">
    <text evidence="9">Belongs to the MurJ/MviN family.</text>
</comment>
<feature type="transmembrane region" description="Helical" evidence="10">
    <location>
        <begin position="272"/>
        <end position="294"/>
    </location>
</feature>
<dbReference type="PRINTS" id="PR01806">
    <property type="entry name" value="VIRFACTRMVIN"/>
</dbReference>
<feature type="transmembrane region" description="Helical" evidence="10">
    <location>
        <begin position="95"/>
        <end position="116"/>
    </location>
</feature>
<dbReference type="OrthoDB" id="9786339at2"/>
<keyword evidence="6 10" id="KW-1133">Transmembrane helix</keyword>
<sequence length="441" mass="48641">MISKGMGYLKNPVSRNVMLIGVLTMIVKGFGFFKETVIASTYGLSEILDTFYIAVLIPNFINNVFLSAIGTVFIPNYVRESKVSNKLGAFQANGFAITLGISLFFTVVSVLVTDVYVEFFFKGHTDIYYQLIKSQFYYVVPCIVLWGISSLISKLLHLNNEFVIPVMSGILIPIAILLAILGLKDSAPELALALGTLIGSFLQLLVLLVFATRKKILILGVPNFKSENVKLMFAQLPAKVSSGFLTGLLPVTDQFFAAQLAIGSIAALNFGLKVPALLTTIAIVAINSVLLPFFSKQAVQSEKLAFQSLFKILRHLFVISLMATIVFIALSNPLVKILFERNSFTAESTEIVSKVQTIFLIYVPFTISGMVLVNFLTSINKNNFMALVSLIGASLNVVLDIIFMKLYGVYGIAICTTCVVIIRFLILLRYTIRLNNRVNRE</sequence>
<evidence type="ECO:0000256" key="1">
    <source>
        <dbReference type="ARBA" id="ARBA00004651"/>
    </source>
</evidence>
<proteinExistence type="inferred from homology"/>
<evidence type="ECO:0000256" key="10">
    <source>
        <dbReference type="SAM" id="Phobius"/>
    </source>
</evidence>
<comment type="caution">
    <text evidence="11">The sequence shown here is derived from an EMBL/GenBank/DDBJ whole genome shotgun (WGS) entry which is preliminary data.</text>
</comment>
<dbReference type="GO" id="GO:0008360">
    <property type="term" value="P:regulation of cell shape"/>
    <property type="evidence" value="ECO:0007669"/>
    <property type="project" value="UniProtKB-KW"/>
</dbReference>
<name>A0A4Q8QMF7_9FLAO</name>
<keyword evidence="5" id="KW-0573">Peptidoglycan synthesis</keyword>
<dbReference type="EMBL" id="SGIU01000001">
    <property type="protein sequence ID" value="TAI49799.1"/>
    <property type="molecule type" value="Genomic_DNA"/>
</dbReference>
<dbReference type="InterPro" id="IPR004268">
    <property type="entry name" value="MurJ"/>
</dbReference>
<feature type="transmembrane region" description="Helical" evidence="10">
    <location>
        <begin position="12"/>
        <end position="31"/>
    </location>
</feature>
<keyword evidence="12" id="KW-1185">Reference proteome</keyword>
<dbReference type="PANTHER" id="PTHR43486">
    <property type="entry name" value="LIPID II FLIPPASE MURJ-RELATED"/>
    <property type="match status" value="1"/>
</dbReference>
<dbReference type="Proteomes" id="UP000291981">
    <property type="component" value="Unassembled WGS sequence"/>
</dbReference>
<organism evidence="11 12">
    <name type="scientific">Flagellimonas allohymeniacidonis</name>
    <dbReference type="NCBI Taxonomy" id="2517819"/>
    <lineage>
        <taxon>Bacteria</taxon>
        <taxon>Pseudomonadati</taxon>
        <taxon>Bacteroidota</taxon>
        <taxon>Flavobacteriia</taxon>
        <taxon>Flavobacteriales</taxon>
        <taxon>Flavobacteriaceae</taxon>
        <taxon>Flagellimonas</taxon>
    </lineage>
</organism>
<evidence type="ECO:0000313" key="11">
    <source>
        <dbReference type="EMBL" id="TAI49799.1"/>
    </source>
</evidence>
<feature type="transmembrane region" description="Helical" evidence="10">
    <location>
        <begin position="190"/>
        <end position="210"/>
    </location>
</feature>
<comment type="function">
    <text evidence="8">Involved in peptidoglycan biosynthesis. Transports lipid-linked peptidoglycan precursors from the inner to the outer leaflet of the cytoplasmic membrane.</text>
</comment>
<gene>
    <name evidence="11" type="ORF">EW142_01875</name>
</gene>
<keyword evidence="7 10" id="KW-0472">Membrane</keyword>
<dbReference type="GO" id="GO:0009252">
    <property type="term" value="P:peptidoglycan biosynthetic process"/>
    <property type="evidence" value="ECO:0007669"/>
    <property type="project" value="UniProtKB-KW"/>
</dbReference>
<feature type="transmembrane region" description="Helical" evidence="10">
    <location>
        <begin position="409"/>
        <end position="432"/>
    </location>
</feature>
<feature type="transmembrane region" description="Helical" evidence="10">
    <location>
        <begin position="163"/>
        <end position="184"/>
    </location>
</feature>
<feature type="transmembrane region" description="Helical" evidence="10">
    <location>
        <begin position="315"/>
        <end position="335"/>
    </location>
</feature>
<accession>A0A4Q8QMF7</accession>
<evidence type="ECO:0000313" key="12">
    <source>
        <dbReference type="Proteomes" id="UP000291981"/>
    </source>
</evidence>
<feature type="transmembrane region" description="Helical" evidence="10">
    <location>
        <begin position="136"/>
        <end position="156"/>
    </location>
</feature>
<dbReference type="AlphaFoldDB" id="A0A4Q8QMF7"/>
<dbReference type="PANTHER" id="PTHR43486:SF1">
    <property type="entry name" value="LIPID II FLIPPASE MURJ-RELATED"/>
    <property type="match status" value="1"/>
</dbReference>
<comment type="subcellular location">
    <subcellularLocation>
        <location evidence="1">Cell membrane</location>
        <topology evidence="1">Multi-pass membrane protein</topology>
    </subcellularLocation>
</comment>
<feature type="transmembrane region" description="Helical" evidence="10">
    <location>
        <begin position="384"/>
        <end position="403"/>
    </location>
</feature>